<feature type="binding site" evidence="20">
    <location>
        <position position="269"/>
    </location>
    <ligand>
        <name>Mg(2+)</name>
        <dbReference type="ChEBI" id="CHEBI:18420"/>
        <label>2</label>
    </ligand>
</feature>
<protein>
    <recommendedName>
        <fullName evidence="6 18">D-alanine--D-alanine ligase</fullName>
        <ecNumber evidence="6 18">6.3.2.4</ecNumber>
    </recommendedName>
    <alternativeName>
        <fullName evidence="18">D-Ala-D-Ala ligase</fullName>
    </alternativeName>
    <alternativeName>
        <fullName evidence="18">D-alanylalanine synthetase</fullName>
    </alternativeName>
</protein>
<dbReference type="Proteomes" id="UP000305674">
    <property type="component" value="Unassembled WGS sequence"/>
</dbReference>
<feature type="binding site" evidence="20">
    <location>
        <position position="254"/>
    </location>
    <ligand>
        <name>Mg(2+)</name>
        <dbReference type="ChEBI" id="CHEBI:18420"/>
        <label>1</label>
    </ligand>
</feature>
<dbReference type="FunFam" id="3.30.470.20:FF:000008">
    <property type="entry name" value="D-alanine--D-alanine ligase"/>
    <property type="match status" value="1"/>
</dbReference>
<dbReference type="InterPro" id="IPR000291">
    <property type="entry name" value="D-Ala_lig_Van_CS"/>
</dbReference>
<comment type="cofactor">
    <cofactor evidence="20">
        <name>Mg(2+)</name>
        <dbReference type="ChEBI" id="CHEBI:18420"/>
    </cofactor>
    <cofactor evidence="20">
        <name>Mn(2+)</name>
        <dbReference type="ChEBI" id="CHEBI:29035"/>
    </cofactor>
    <text evidence="20">Binds 2 magnesium or manganese ions per subunit.</text>
</comment>
<keyword evidence="11 21" id="KW-0067">ATP-binding</keyword>
<dbReference type="HAMAP" id="MF_00047">
    <property type="entry name" value="Dala_Dala_lig"/>
    <property type="match status" value="1"/>
</dbReference>
<evidence type="ECO:0000256" key="4">
    <source>
        <dbReference type="ARBA" id="ARBA00004752"/>
    </source>
</evidence>
<gene>
    <name evidence="18" type="primary">ddl</name>
    <name evidence="23" type="ORF">FCL40_01575</name>
</gene>
<dbReference type="GO" id="GO:0009252">
    <property type="term" value="P:peptidoglycan biosynthetic process"/>
    <property type="evidence" value="ECO:0007669"/>
    <property type="project" value="UniProtKB-UniRule"/>
</dbReference>
<dbReference type="GO" id="GO:0071555">
    <property type="term" value="P:cell wall organization"/>
    <property type="evidence" value="ECO:0007669"/>
    <property type="project" value="UniProtKB-KW"/>
</dbReference>
<evidence type="ECO:0000256" key="16">
    <source>
        <dbReference type="ARBA" id="ARBA00023316"/>
    </source>
</evidence>
<sequence length="304" mass="32597">MTEFGKVAVLLGGSSAEREISLKSGQAVLAGLLKAGVDAHPFDPSERALTELAGFDRAFVVLHGRGGEDGTLQGALEHMAMPYTGSGVLGCALAMDKVRTKSLWAGQGLPTAAFEVAVEGRFKAETASQMLSRLGGKVMVKPANEGSSIGMAIAETPEQLAQAIAAAHEFDREVLVEQWIDGPEFTVAILGERALPVIEMRTDNAFYDYQAKYQSNETRYLCPCELPEQEELELRALALTAFRAVGASGWGRVDVMRTRDGRWQLLEVNAVPGMTETSLVPKAARAVGIDFPTLVTTILAQTVE</sequence>
<organism evidence="23 24">
    <name type="scientific">Ferrimonas sediminicola</name>
    <dbReference type="NCBI Taxonomy" id="2569538"/>
    <lineage>
        <taxon>Bacteria</taxon>
        <taxon>Pseudomonadati</taxon>
        <taxon>Pseudomonadota</taxon>
        <taxon>Gammaproteobacteria</taxon>
        <taxon>Alteromonadales</taxon>
        <taxon>Ferrimonadaceae</taxon>
        <taxon>Ferrimonas</taxon>
    </lineage>
</organism>
<keyword evidence="8 18" id="KW-0436">Ligase</keyword>
<name>A0A4U1BJB6_9GAMM</name>
<feature type="active site" evidence="19">
    <location>
        <position position="278"/>
    </location>
</feature>
<evidence type="ECO:0000256" key="11">
    <source>
        <dbReference type="ARBA" id="ARBA00022840"/>
    </source>
</evidence>
<dbReference type="OrthoDB" id="9813261at2"/>
<feature type="active site" evidence="19">
    <location>
        <position position="147"/>
    </location>
</feature>
<dbReference type="NCBIfam" id="NF002378">
    <property type="entry name" value="PRK01372.1"/>
    <property type="match status" value="1"/>
</dbReference>
<dbReference type="GO" id="GO:0046872">
    <property type="term" value="F:metal ion binding"/>
    <property type="evidence" value="ECO:0007669"/>
    <property type="project" value="UniProtKB-KW"/>
</dbReference>
<evidence type="ECO:0000256" key="9">
    <source>
        <dbReference type="ARBA" id="ARBA00022723"/>
    </source>
</evidence>
<evidence type="ECO:0000256" key="8">
    <source>
        <dbReference type="ARBA" id="ARBA00022598"/>
    </source>
</evidence>
<evidence type="ECO:0000256" key="10">
    <source>
        <dbReference type="ARBA" id="ARBA00022741"/>
    </source>
</evidence>
<dbReference type="PROSITE" id="PS00844">
    <property type="entry name" value="DALA_DALA_LIGASE_2"/>
    <property type="match status" value="1"/>
</dbReference>
<dbReference type="PROSITE" id="PS00843">
    <property type="entry name" value="DALA_DALA_LIGASE_1"/>
    <property type="match status" value="1"/>
</dbReference>
<comment type="catalytic activity">
    <reaction evidence="17 18">
        <text>2 D-alanine + ATP = D-alanyl-D-alanine + ADP + phosphate + H(+)</text>
        <dbReference type="Rhea" id="RHEA:11224"/>
        <dbReference type="ChEBI" id="CHEBI:15378"/>
        <dbReference type="ChEBI" id="CHEBI:30616"/>
        <dbReference type="ChEBI" id="CHEBI:43474"/>
        <dbReference type="ChEBI" id="CHEBI:57416"/>
        <dbReference type="ChEBI" id="CHEBI:57822"/>
        <dbReference type="ChEBI" id="CHEBI:456216"/>
        <dbReference type="EC" id="6.3.2.4"/>
    </reaction>
</comment>
<keyword evidence="24" id="KW-1185">Reference proteome</keyword>
<feature type="active site" evidence="19">
    <location>
        <position position="17"/>
    </location>
</feature>
<dbReference type="PANTHER" id="PTHR23132">
    <property type="entry name" value="D-ALANINE--D-ALANINE LIGASE"/>
    <property type="match status" value="1"/>
</dbReference>
<dbReference type="RefSeq" id="WP_136850666.1">
    <property type="nucleotide sequence ID" value="NZ_SWCI01000001.1"/>
</dbReference>
<dbReference type="Pfam" id="PF07478">
    <property type="entry name" value="Dala_Dala_lig_C"/>
    <property type="match status" value="1"/>
</dbReference>
<keyword evidence="10 21" id="KW-0547">Nucleotide-binding</keyword>
<keyword evidence="14 18" id="KW-0573">Peptidoglycan synthesis</keyword>
<dbReference type="AlphaFoldDB" id="A0A4U1BJB6"/>
<dbReference type="Gene3D" id="3.30.1490.20">
    <property type="entry name" value="ATP-grasp fold, A domain"/>
    <property type="match status" value="1"/>
</dbReference>
<dbReference type="InterPro" id="IPR011095">
    <property type="entry name" value="Dala_Dala_lig_C"/>
</dbReference>
<evidence type="ECO:0000259" key="22">
    <source>
        <dbReference type="PROSITE" id="PS50975"/>
    </source>
</evidence>
<evidence type="ECO:0000256" key="14">
    <source>
        <dbReference type="ARBA" id="ARBA00022984"/>
    </source>
</evidence>
<evidence type="ECO:0000256" key="6">
    <source>
        <dbReference type="ARBA" id="ARBA00012216"/>
    </source>
</evidence>
<comment type="function">
    <text evidence="2 18">Cell wall formation.</text>
</comment>
<dbReference type="SUPFAM" id="SSF56059">
    <property type="entry name" value="Glutathione synthetase ATP-binding domain-like"/>
    <property type="match status" value="1"/>
</dbReference>
<evidence type="ECO:0000256" key="15">
    <source>
        <dbReference type="ARBA" id="ARBA00023211"/>
    </source>
</evidence>
<feature type="domain" description="ATP-grasp" evidence="22">
    <location>
        <begin position="101"/>
        <end position="300"/>
    </location>
</feature>
<keyword evidence="15 20" id="KW-0464">Manganese</keyword>
<reference evidence="23 24" key="1">
    <citation type="submission" date="2019-04" db="EMBL/GenBank/DDBJ databases">
        <authorList>
            <person name="Hwang J.C."/>
        </authorList>
    </citation>
    <scope>NUCLEOTIDE SEQUENCE [LARGE SCALE GENOMIC DNA]</scope>
    <source>
        <strain evidence="23 24">IMCC35001</strain>
    </source>
</reference>
<comment type="pathway">
    <text evidence="4 18">Cell wall biogenesis; peptidoglycan biosynthesis.</text>
</comment>
<comment type="cofactor">
    <cofactor evidence="1">
        <name>Mn(2+)</name>
        <dbReference type="ChEBI" id="CHEBI:29035"/>
    </cofactor>
</comment>
<evidence type="ECO:0000256" key="3">
    <source>
        <dbReference type="ARBA" id="ARBA00004496"/>
    </source>
</evidence>
<dbReference type="EMBL" id="SWCI01000001">
    <property type="protein sequence ID" value="TKB51272.1"/>
    <property type="molecule type" value="Genomic_DNA"/>
</dbReference>
<dbReference type="GO" id="GO:0008716">
    <property type="term" value="F:D-alanine-D-alanine ligase activity"/>
    <property type="evidence" value="ECO:0007669"/>
    <property type="project" value="UniProtKB-UniRule"/>
</dbReference>
<accession>A0A4U1BJB6</accession>
<dbReference type="Gene3D" id="3.30.470.20">
    <property type="entry name" value="ATP-grasp fold, B domain"/>
    <property type="match status" value="1"/>
</dbReference>
<dbReference type="EC" id="6.3.2.4" evidence="6 18"/>
<dbReference type="FunFam" id="3.40.50.20:FF:000013">
    <property type="entry name" value="D-alanine--D-alanine ligase"/>
    <property type="match status" value="1"/>
</dbReference>
<evidence type="ECO:0000256" key="12">
    <source>
        <dbReference type="ARBA" id="ARBA00022842"/>
    </source>
</evidence>
<keyword evidence="9 20" id="KW-0479">Metal-binding</keyword>
<dbReference type="PIRSF" id="PIRSF039102">
    <property type="entry name" value="Ddl/VanB"/>
    <property type="match status" value="1"/>
</dbReference>
<keyword evidence="13 18" id="KW-0133">Cell shape</keyword>
<feature type="binding site" evidence="20">
    <location>
        <position position="267"/>
    </location>
    <ligand>
        <name>Mg(2+)</name>
        <dbReference type="ChEBI" id="CHEBI:18420"/>
        <label>2</label>
    </ligand>
</feature>
<comment type="subcellular location">
    <subcellularLocation>
        <location evidence="3 18">Cytoplasm</location>
    </subcellularLocation>
</comment>
<dbReference type="InterPro" id="IPR013815">
    <property type="entry name" value="ATP_grasp_subdomain_1"/>
</dbReference>
<dbReference type="PANTHER" id="PTHR23132:SF23">
    <property type="entry name" value="D-ALANINE--D-ALANINE LIGASE B"/>
    <property type="match status" value="1"/>
</dbReference>
<evidence type="ECO:0000256" key="17">
    <source>
        <dbReference type="ARBA" id="ARBA00047614"/>
    </source>
</evidence>
<keyword evidence="7 18" id="KW-0963">Cytoplasm</keyword>
<evidence type="ECO:0000256" key="20">
    <source>
        <dbReference type="PIRSR" id="PIRSR039102-3"/>
    </source>
</evidence>
<dbReference type="UniPathway" id="UPA00219"/>
<dbReference type="Pfam" id="PF01820">
    <property type="entry name" value="Dala_Dala_lig_N"/>
    <property type="match status" value="1"/>
</dbReference>
<dbReference type="InterPro" id="IPR005905">
    <property type="entry name" value="D_ala_D_ala"/>
</dbReference>
<evidence type="ECO:0000256" key="21">
    <source>
        <dbReference type="PROSITE-ProRule" id="PRU00409"/>
    </source>
</evidence>
<evidence type="ECO:0000256" key="19">
    <source>
        <dbReference type="PIRSR" id="PIRSR039102-1"/>
    </source>
</evidence>
<dbReference type="GO" id="GO:0005524">
    <property type="term" value="F:ATP binding"/>
    <property type="evidence" value="ECO:0007669"/>
    <property type="project" value="UniProtKB-UniRule"/>
</dbReference>
<proteinExistence type="inferred from homology"/>
<evidence type="ECO:0000256" key="13">
    <source>
        <dbReference type="ARBA" id="ARBA00022960"/>
    </source>
</evidence>
<feature type="binding site" evidence="20">
    <location>
        <position position="267"/>
    </location>
    <ligand>
        <name>Mg(2+)</name>
        <dbReference type="ChEBI" id="CHEBI:18420"/>
        <label>1</label>
    </ligand>
</feature>
<evidence type="ECO:0000256" key="5">
    <source>
        <dbReference type="ARBA" id="ARBA00010871"/>
    </source>
</evidence>
<evidence type="ECO:0000256" key="7">
    <source>
        <dbReference type="ARBA" id="ARBA00022490"/>
    </source>
</evidence>
<dbReference type="InterPro" id="IPR016185">
    <property type="entry name" value="PreATP-grasp_dom_sf"/>
</dbReference>
<dbReference type="InterPro" id="IPR011761">
    <property type="entry name" value="ATP-grasp"/>
</dbReference>
<dbReference type="InterPro" id="IPR011127">
    <property type="entry name" value="Dala_Dala_lig_N"/>
</dbReference>
<dbReference type="GO" id="GO:0008360">
    <property type="term" value="P:regulation of cell shape"/>
    <property type="evidence" value="ECO:0007669"/>
    <property type="project" value="UniProtKB-KW"/>
</dbReference>
<dbReference type="SUPFAM" id="SSF52440">
    <property type="entry name" value="PreATP-grasp domain"/>
    <property type="match status" value="1"/>
</dbReference>
<dbReference type="Gene3D" id="3.40.50.20">
    <property type="match status" value="1"/>
</dbReference>
<keyword evidence="12 20" id="KW-0460">Magnesium</keyword>
<dbReference type="NCBIfam" id="TIGR01205">
    <property type="entry name" value="D_ala_D_alaTIGR"/>
    <property type="match status" value="1"/>
</dbReference>
<evidence type="ECO:0000256" key="1">
    <source>
        <dbReference type="ARBA" id="ARBA00001936"/>
    </source>
</evidence>
<dbReference type="PROSITE" id="PS50975">
    <property type="entry name" value="ATP_GRASP"/>
    <property type="match status" value="1"/>
</dbReference>
<comment type="caution">
    <text evidence="23">The sequence shown here is derived from an EMBL/GenBank/DDBJ whole genome shotgun (WGS) entry which is preliminary data.</text>
</comment>
<keyword evidence="16 18" id="KW-0961">Cell wall biogenesis/degradation</keyword>
<evidence type="ECO:0000256" key="18">
    <source>
        <dbReference type="HAMAP-Rule" id="MF_00047"/>
    </source>
</evidence>
<evidence type="ECO:0000313" key="23">
    <source>
        <dbReference type="EMBL" id="TKB51272.1"/>
    </source>
</evidence>
<dbReference type="GO" id="GO:0005829">
    <property type="term" value="C:cytosol"/>
    <property type="evidence" value="ECO:0007669"/>
    <property type="project" value="TreeGrafter"/>
</dbReference>
<evidence type="ECO:0000256" key="2">
    <source>
        <dbReference type="ARBA" id="ARBA00003921"/>
    </source>
</evidence>
<evidence type="ECO:0000313" key="24">
    <source>
        <dbReference type="Proteomes" id="UP000305674"/>
    </source>
</evidence>
<comment type="similarity">
    <text evidence="5 18">Belongs to the D-alanine--D-alanine ligase family.</text>
</comment>